<reference evidence="1" key="1">
    <citation type="journal article" date="2022" name="Int. J. Mol. Sci.">
        <title>Draft Genome of Tanacetum Coccineum: Genomic Comparison of Closely Related Tanacetum-Family Plants.</title>
        <authorList>
            <person name="Yamashiro T."/>
            <person name="Shiraishi A."/>
            <person name="Nakayama K."/>
            <person name="Satake H."/>
        </authorList>
    </citation>
    <scope>NUCLEOTIDE SEQUENCE</scope>
</reference>
<name>A0ABQ5C452_9ASTR</name>
<keyword evidence="2" id="KW-1185">Reference proteome</keyword>
<accession>A0ABQ5C452</accession>
<evidence type="ECO:0000313" key="2">
    <source>
        <dbReference type="Proteomes" id="UP001151760"/>
    </source>
</evidence>
<dbReference type="EMBL" id="BQNB010013926">
    <property type="protein sequence ID" value="GJT21910.1"/>
    <property type="molecule type" value="Genomic_DNA"/>
</dbReference>
<proteinExistence type="predicted"/>
<gene>
    <name evidence="1" type="ORF">Tco_0891847</name>
</gene>
<sequence length="295" mass="34308">MPVSQTENPPYPLELVIKKFAAEIVSEAEVQIKGTKDFIKHQDAHFKLLTRDHSEKLKQNATLRKKRFDQYVWNTNNKPKPERITNIFIHPNTKLVAITVYRNNDPGNFDVQRNFKFGDFSISEWDELSIIIPKKKNKMVSELMTSLSNKYERLKQILGELGISLSLPISKQDTSLPRRKGKAIELEPETYIDGLHCHRELPEGVKFVNNLVIEEHEHRLFFIDAFGDEEFQRVNDVYKVKTKTLLGYKAMASNVKTDANQRFSMLMSKMINERPDKDRIPSKRVKLESLGYTDV</sequence>
<protein>
    <submittedName>
        <fullName evidence="1">Uncharacterized protein</fullName>
    </submittedName>
</protein>
<comment type="caution">
    <text evidence="1">The sequence shown here is derived from an EMBL/GenBank/DDBJ whole genome shotgun (WGS) entry which is preliminary data.</text>
</comment>
<organism evidence="1 2">
    <name type="scientific">Tanacetum coccineum</name>
    <dbReference type="NCBI Taxonomy" id="301880"/>
    <lineage>
        <taxon>Eukaryota</taxon>
        <taxon>Viridiplantae</taxon>
        <taxon>Streptophyta</taxon>
        <taxon>Embryophyta</taxon>
        <taxon>Tracheophyta</taxon>
        <taxon>Spermatophyta</taxon>
        <taxon>Magnoliopsida</taxon>
        <taxon>eudicotyledons</taxon>
        <taxon>Gunneridae</taxon>
        <taxon>Pentapetalae</taxon>
        <taxon>asterids</taxon>
        <taxon>campanulids</taxon>
        <taxon>Asterales</taxon>
        <taxon>Asteraceae</taxon>
        <taxon>Asteroideae</taxon>
        <taxon>Anthemideae</taxon>
        <taxon>Anthemidinae</taxon>
        <taxon>Tanacetum</taxon>
    </lineage>
</organism>
<evidence type="ECO:0000313" key="1">
    <source>
        <dbReference type="EMBL" id="GJT21910.1"/>
    </source>
</evidence>
<reference evidence="1" key="2">
    <citation type="submission" date="2022-01" db="EMBL/GenBank/DDBJ databases">
        <authorList>
            <person name="Yamashiro T."/>
            <person name="Shiraishi A."/>
            <person name="Satake H."/>
            <person name="Nakayama K."/>
        </authorList>
    </citation>
    <scope>NUCLEOTIDE SEQUENCE</scope>
</reference>
<dbReference type="Proteomes" id="UP001151760">
    <property type="component" value="Unassembled WGS sequence"/>
</dbReference>